<dbReference type="PANTHER" id="PTHR21581:SF6">
    <property type="entry name" value="TRAFFICKING PROTEIN PARTICLE COMPLEX SUBUNIT 12"/>
    <property type="match status" value="1"/>
</dbReference>
<keyword evidence="3" id="KW-1185">Reference proteome</keyword>
<dbReference type="InterPro" id="IPR011990">
    <property type="entry name" value="TPR-like_helical_dom_sf"/>
</dbReference>
<proteinExistence type="predicted"/>
<reference evidence="2" key="1">
    <citation type="submission" date="2023-06" db="EMBL/GenBank/DDBJ databases">
        <title>Genome-scale phylogeny and comparative genomics of the fungal order Sordariales.</title>
        <authorList>
            <consortium name="Lawrence Berkeley National Laboratory"/>
            <person name="Hensen N."/>
            <person name="Bonometti L."/>
            <person name="Westerberg I."/>
            <person name="Brannstrom I.O."/>
            <person name="Guillou S."/>
            <person name="Cros-Aarteil S."/>
            <person name="Calhoun S."/>
            <person name="Haridas S."/>
            <person name="Kuo A."/>
            <person name="Mondo S."/>
            <person name="Pangilinan J."/>
            <person name="Riley R."/>
            <person name="LaButti K."/>
            <person name="Andreopoulos B."/>
            <person name="Lipzen A."/>
            <person name="Chen C."/>
            <person name="Yanf M."/>
            <person name="Daum C."/>
            <person name="Ng V."/>
            <person name="Clum A."/>
            <person name="Steindorff A."/>
            <person name="Ohm R."/>
            <person name="Martin F."/>
            <person name="Silar P."/>
            <person name="Natvig D."/>
            <person name="Lalanne C."/>
            <person name="Gautier V."/>
            <person name="Ament-velasquez S.L."/>
            <person name="Kruys A."/>
            <person name="Hutchinson M.I."/>
            <person name="Powell A.J."/>
            <person name="Barry K."/>
            <person name="Miller A.N."/>
            <person name="Grigoriev I.V."/>
            <person name="Debuchy R."/>
            <person name="Gladieux P."/>
            <person name="Thoren M.H."/>
            <person name="Johannesson H."/>
        </authorList>
    </citation>
    <scope>NUCLEOTIDE SEQUENCE</scope>
    <source>
        <strain evidence="2">SMH3187-1</strain>
    </source>
</reference>
<dbReference type="GO" id="GO:0005794">
    <property type="term" value="C:Golgi apparatus"/>
    <property type="evidence" value="ECO:0007669"/>
    <property type="project" value="TreeGrafter"/>
</dbReference>
<name>A0AA40EQB4_9PEZI</name>
<gene>
    <name evidence="2" type="ORF">B0T18DRAFT_468890</name>
</gene>
<dbReference type="SUPFAM" id="SSF48452">
    <property type="entry name" value="TPR-like"/>
    <property type="match status" value="1"/>
</dbReference>
<evidence type="ECO:0000256" key="1">
    <source>
        <dbReference type="SAM" id="MobiDB-lite"/>
    </source>
</evidence>
<dbReference type="PRINTS" id="PR01217">
    <property type="entry name" value="PRICHEXTENSN"/>
</dbReference>
<dbReference type="Proteomes" id="UP001172155">
    <property type="component" value="Unassembled WGS sequence"/>
</dbReference>
<comment type="caution">
    <text evidence="2">The sequence shown here is derived from an EMBL/GenBank/DDBJ whole genome shotgun (WGS) entry which is preliminary data.</text>
</comment>
<dbReference type="GO" id="GO:0030008">
    <property type="term" value="C:TRAPP complex"/>
    <property type="evidence" value="ECO:0007669"/>
    <property type="project" value="TreeGrafter"/>
</dbReference>
<dbReference type="PANTHER" id="PTHR21581">
    <property type="entry name" value="D-ALANYL-D-ALANINE CARBOXYPEPTIDASE"/>
    <property type="match status" value="1"/>
</dbReference>
<dbReference type="Gene3D" id="1.25.40.10">
    <property type="entry name" value="Tetratricopeptide repeat domain"/>
    <property type="match status" value="1"/>
</dbReference>
<protein>
    <submittedName>
        <fullName evidence="2">Uncharacterized protein</fullName>
    </submittedName>
</protein>
<feature type="compositionally biased region" description="Pro residues" evidence="1">
    <location>
        <begin position="57"/>
        <end position="89"/>
    </location>
</feature>
<organism evidence="2 3">
    <name type="scientific">Schizothecium vesticola</name>
    <dbReference type="NCBI Taxonomy" id="314040"/>
    <lineage>
        <taxon>Eukaryota</taxon>
        <taxon>Fungi</taxon>
        <taxon>Dikarya</taxon>
        <taxon>Ascomycota</taxon>
        <taxon>Pezizomycotina</taxon>
        <taxon>Sordariomycetes</taxon>
        <taxon>Sordariomycetidae</taxon>
        <taxon>Sordariales</taxon>
        <taxon>Schizotheciaceae</taxon>
        <taxon>Schizothecium</taxon>
    </lineage>
</organism>
<feature type="region of interest" description="Disordered" evidence="1">
    <location>
        <begin position="1"/>
        <end position="93"/>
    </location>
</feature>
<dbReference type="EMBL" id="JAUKUD010000005">
    <property type="protein sequence ID" value="KAK0743531.1"/>
    <property type="molecule type" value="Genomic_DNA"/>
</dbReference>
<accession>A0AA40EQB4</accession>
<feature type="compositionally biased region" description="Pro residues" evidence="1">
    <location>
        <begin position="22"/>
        <end position="48"/>
    </location>
</feature>
<evidence type="ECO:0000313" key="2">
    <source>
        <dbReference type="EMBL" id="KAK0743531.1"/>
    </source>
</evidence>
<sequence length="371" mass="38579">MDQPTDDVPKGHTRTRSAVKAPPSPSSPNPPPPPPSPSAPALSPPSHPPQKSTSLPSSPPPSTTPSPPPPCPPRSPPAPPSPIHSPPPLLASGDFRSAALSAAHALTGPSRPSPSDHATIFRLLHTRLACLALIDPALAAHEARSIDVDAAVAAGVVPWGLRVLLVRLQAVGFGDGRRAVMGYYELAREARAKGWRGRVGEIGVRVAGALVEMGDWEGAAGCLEGVGDGEGVGVMKALVWLQMGDVEAARKCAGEGREGEVVRGLCAMADGEYEAAIEVWEGLRGGAGEEMVGVNMAVCLLYVGKMQEGKALLEELVASGKSSPTLLFNLSTMYELCTERATALKRVLSETVAAMDGGMGGWERTNADFKL</sequence>
<evidence type="ECO:0000313" key="3">
    <source>
        <dbReference type="Proteomes" id="UP001172155"/>
    </source>
</evidence>
<dbReference type="AlphaFoldDB" id="A0AA40EQB4"/>